<feature type="chain" id="PRO_5011328462" description="Peptidyl-prolyl cis-trans isomerase" evidence="5">
    <location>
        <begin position="22"/>
        <end position="215"/>
    </location>
</feature>
<feature type="signal peptide" evidence="5">
    <location>
        <begin position="1"/>
        <end position="21"/>
    </location>
</feature>
<dbReference type="PROSITE" id="PS00170">
    <property type="entry name" value="CSA_PPIASE_1"/>
    <property type="match status" value="1"/>
</dbReference>
<dbReference type="InterPro" id="IPR020892">
    <property type="entry name" value="Cyclophilin-type_PPIase_CS"/>
</dbReference>
<keyword evidence="8" id="KW-1185">Reference proteome</keyword>
<dbReference type="Proteomes" id="UP000199021">
    <property type="component" value="Unassembled WGS sequence"/>
</dbReference>
<dbReference type="PROSITE" id="PS50072">
    <property type="entry name" value="CSA_PPIASE_2"/>
    <property type="match status" value="1"/>
</dbReference>
<dbReference type="GO" id="GO:0006457">
    <property type="term" value="P:protein folding"/>
    <property type="evidence" value="ECO:0007669"/>
    <property type="project" value="InterPro"/>
</dbReference>
<protein>
    <recommendedName>
        <fullName evidence="5">Peptidyl-prolyl cis-trans isomerase</fullName>
        <shortName evidence="5">PPIase</shortName>
        <ecNumber evidence="5">5.2.1.8</ecNumber>
    </recommendedName>
</protein>
<comment type="catalytic activity">
    <reaction evidence="5">
        <text>[protein]-peptidylproline (omega=180) = [protein]-peptidylproline (omega=0)</text>
        <dbReference type="Rhea" id="RHEA:16237"/>
        <dbReference type="Rhea" id="RHEA-COMP:10747"/>
        <dbReference type="Rhea" id="RHEA-COMP:10748"/>
        <dbReference type="ChEBI" id="CHEBI:83833"/>
        <dbReference type="ChEBI" id="CHEBI:83834"/>
        <dbReference type="EC" id="5.2.1.8"/>
    </reaction>
</comment>
<dbReference type="EMBL" id="FOFB01000003">
    <property type="protein sequence ID" value="SEP86778.1"/>
    <property type="molecule type" value="Genomic_DNA"/>
</dbReference>
<organism evidence="7 8">
    <name type="scientific">Neolewinella agarilytica</name>
    <dbReference type="NCBI Taxonomy" id="478744"/>
    <lineage>
        <taxon>Bacteria</taxon>
        <taxon>Pseudomonadati</taxon>
        <taxon>Bacteroidota</taxon>
        <taxon>Saprospiria</taxon>
        <taxon>Saprospirales</taxon>
        <taxon>Lewinellaceae</taxon>
        <taxon>Neolewinella</taxon>
    </lineage>
</organism>
<keyword evidence="3 5" id="KW-0697">Rotamase</keyword>
<keyword evidence="5" id="KW-0732">Signal</keyword>
<comment type="similarity">
    <text evidence="2 5">Belongs to the cyclophilin-type PPIase family.</text>
</comment>
<evidence type="ECO:0000256" key="5">
    <source>
        <dbReference type="RuleBase" id="RU363019"/>
    </source>
</evidence>
<dbReference type="PANTHER" id="PTHR45625:SF4">
    <property type="entry name" value="PEPTIDYLPROLYL ISOMERASE DOMAIN AND WD REPEAT-CONTAINING PROTEIN 1"/>
    <property type="match status" value="1"/>
</dbReference>
<dbReference type="CDD" id="cd00317">
    <property type="entry name" value="cyclophilin"/>
    <property type="match status" value="1"/>
</dbReference>
<comment type="function">
    <text evidence="1 5">PPIases accelerate the folding of proteins. It catalyzes the cis-trans isomerization of proline imidic peptide bonds in oligopeptides.</text>
</comment>
<sequence length="215" mass="23123">MRKLILLVSVAIALSLLTGCSGDGNTYVLIETNMGDIKVLLYNETPLHKDNFVKLVEEDYYAGTLFHRVIPNFMIQGGDPQSKGAAPGTMLGGGGPGYLIDHEIGAPHLRGALAAARTNNPAKQSSGSQFYIVTGQPQSAASLDQTERMKGIKYNEAQREAYIKEGGRPDLDQEYTVFGEVVSGMEVVDQISATATGAQNRPVSDVIIEHVSIVR</sequence>
<evidence type="ECO:0000256" key="4">
    <source>
        <dbReference type="ARBA" id="ARBA00023235"/>
    </source>
</evidence>
<feature type="domain" description="PPIase cyclophilin-type" evidence="6">
    <location>
        <begin position="31"/>
        <end position="213"/>
    </location>
</feature>
<dbReference type="InterPro" id="IPR024936">
    <property type="entry name" value="Cyclophilin-type_PPIase"/>
</dbReference>
<gene>
    <name evidence="7" type="ORF">SAMN05444359_10374</name>
</gene>
<dbReference type="PANTHER" id="PTHR45625">
    <property type="entry name" value="PEPTIDYL-PROLYL CIS-TRANS ISOMERASE-RELATED"/>
    <property type="match status" value="1"/>
</dbReference>
<dbReference type="GO" id="GO:0003755">
    <property type="term" value="F:peptidyl-prolyl cis-trans isomerase activity"/>
    <property type="evidence" value="ECO:0007669"/>
    <property type="project" value="UniProtKB-UniRule"/>
</dbReference>
<dbReference type="AlphaFoldDB" id="A0A1H9BET4"/>
<proteinExistence type="inferred from homology"/>
<name>A0A1H9BET4_9BACT</name>
<dbReference type="InterPro" id="IPR029000">
    <property type="entry name" value="Cyclophilin-like_dom_sf"/>
</dbReference>
<dbReference type="FunCoup" id="A0A1H9BET4">
    <property type="interactions" value="321"/>
</dbReference>
<dbReference type="OrthoDB" id="9807797at2"/>
<dbReference type="PROSITE" id="PS51257">
    <property type="entry name" value="PROKAR_LIPOPROTEIN"/>
    <property type="match status" value="1"/>
</dbReference>
<dbReference type="STRING" id="478744.SAMN05444359_10374"/>
<dbReference type="Pfam" id="PF00160">
    <property type="entry name" value="Pro_isomerase"/>
    <property type="match status" value="1"/>
</dbReference>
<evidence type="ECO:0000256" key="3">
    <source>
        <dbReference type="ARBA" id="ARBA00023110"/>
    </source>
</evidence>
<dbReference type="PRINTS" id="PR00153">
    <property type="entry name" value="CSAPPISMRASE"/>
</dbReference>
<evidence type="ECO:0000313" key="7">
    <source>
        <dbReference type="EMBL" id="SEP86778.1"/>
    </source>
</evidence>
<dbReference type="SUPFAM" id="SSF50891">
    <property type="entry name" value="Cyclophilin-like"/>
    <property type="match status" value="1"/>
</dbReference>
<keyword evidence="4 5" id="KW-0413">Isomerase</keyword>
<dbReference type="InParanoid" id="A0A1H9BET4"/>
<evidence type="ECO:0000256" key="1">
    <source>
        <dbReference type="ARBA" id="ARBA00002388"/>
    </source>
</evidence>
<dbReference type="InterPro" id="IPR044666">
    <property type="entry name" value="Cyclophilin_A-like"/>
</dbReference>
<dbReference type="RefSeq" id="WP_090165503.1">
    <property type="nucleotide sequence ID" value="NZ_FOFB01000003.1"/>
</dbReference>
<dbReference type="EC" id="5.2.1.8" evidence="5"/>
<reference evidence="8" key="1">
    <citation type="submission" date="2016-10" db="EMBL/GenBank/DDBJ databases">
        <authorList>
            <person name="Varghese N."/>
            <person name="Submissions S."/>
        </authorList>
    </citation>
    <scope>NUCLEOTIDE SEQUENCE [LARGE SCALE GENOMIC DNA]</scope>
    <source>
        <strain evidence="8">DSM 24740</strain>
    </source>
</reference>
<evidence type="ECO:0000313" key="8">
    <source>
        <dbReference type="Proteomes" id="UP000199021"/>
    </source>
</evidence>
<evidence type="ECO:0000256" key="2">
    <source>
        <dbReference type="ARBA" id="ARBA00007365"/>
    </source>
</evidence>
<dbReference type="InterPro" id="IPR002130">
    <property type="entry name" value="Cyclophilin-type_PPIase_dom"/>
</dbReference>
<evidence type="ECO:0000259" key="6">
    <source>
        <dbReference type="PROSITE" id="PS50072"/>
    </source>
</evidence>
<dbReference type="Gene3D" id="2.40.100.10">
    <property type="entry name" value="Cyclophilin-like"/>
    <property type="match status" value="1"/>
</dbReference>
<dbReference type="PIRSF" id="PIRSF001467">
    <property type="entry name" value="Peptidylpro_ismrse"/>
    <property type="match status" value="1"/>
</dbReference>
<accession>A0A1H9BET4</accession>